<dbReference type="PANTHER" id="PTHR11903:SF37">
    <property type="entry name" value="PSI-PRODUCING OXYGENASE A"/>
    <property type="match status" value="1"/>
</dbReference>
<dbReference type="PRINTS" id="PR00457">
    <property type="entry name" value="ANPEROXIDASE"/>
</dbReference>
<keyword evidence="2 6" id="KW-0479">Metal-binding</keyword>
<dbReference type="AlphaFoldDB" id="A0A409X1U8"/>
<evidence type="ECO:0000313" key="8">
    <source>
        <dbReference type="Proteomes" id="UP000283269"/>
    </source>
</evidence>
<dbReference type="GO" id="GO:0005506">
    <property type="term" value="F:iron ion binding"/>
    <property type="evidence" value="ECO:0007669"/>
    <property type="project" value="InterPro"/>
</dbReference>
<dbReference type="SUPFAM" id="SSF48113">
    <property type="entry name" value="Heme-dependent peroxidases"/>
    <property type="match status" value="1"/>
</dbReference>
<dbReference type="OrthoDB" id="823504at2759"/>
<comment type="caution">
    <text evidence="7">The sequence shown here is derived from an EMBL/GenBank/DDBJ whole genome shotgun (WGS) entry which is preliminary data.</text>
</comment>
<evidence type="ECO:0000313" key="7">
    <source>
        <dbReference type="EMBL" id="PPQ84679.1"/>
    </source>
</evidence>
<accession>A0A409X1U8</accession>
<keyword evidence="3" id="KW-0223">Dioxygenase</keyword>
<dbReference type="GO" id="GO:0004497">
    <property type="term" value="F:monooxygenase activity"/>
    <property type="evidence" value="ECO:0007669"/>
    <property type="project" value="InterPro"/>
</dbReference>
<keyword evidence="4" id="KW-0560">Oxidoreductase</keyword>
<keyword evidence="1 6" id="KW-0349">Heme</keyword>
<dbReference type="GO" id="GO:0051213">
    <property type="term" value="F:dioxygenase activity"/>
    <property type="evidence" value="ECO:0007669"/>
    <property type="project" value="UniProtKB-KW"/>
</dbReference>
<proteinExistence type="predicted"/>
<dbReference type="SUPFAM" id="SSF48264">
    <property type="entry name" value="Cytochrome P450"/>
    <property type="match status" value="1"/>
</dbReference>
<dbReference type="GO" id="GO:0016705">
    <property type="term" value="F:oxidoreductase activity, acting on paired donors, with incorporation or reduction of molecular oxygen"/>
    <property type="evidence" value="ECO:0007669"/>
    <property type="project" value="InterPro"/>
</dbReference>
<dbReference type="STRING" id="93625.A0A409X1U8"/>
<evidence type="ECO:0000256" key="1">
    <source>
        <dbReference type="ARBA" id="ARBA00022617"/>
    </source>
</evidence>
<dbReference type="PROSITE" id="PS50292">
    <property type="entry name" value="PEROXIDASE_3"/>
    <property type="match status" value="1"/>
</dbReference>
<keyword evidence="8" id="KW-1185">Reference proteome</keyword>
<dbReference type="InterPro" id="IPR010255">
    <property type="entry name" value="Haem_peroxidase_sf"/>
</dbReference>
<evidence type="ECO:0000256" key="5">
    <source>
        <dbReference type="ARBA" id="ARBA00023004"/>
    </source>
</evidence>
<protein>
    <recommendedName>
        <fullName evidence="9">Heme peroxidase</fullName>
    </recommendedName>
</protein>
<reference evidence="7 8" key="1">
    <citation type="journal article" date="2018" name="Evol. Lett.">
        <title>Horizontal gene cluster transfer increased hallucinogenic mushroom diversity.</title>
        <authorList>
            <person name="Reynolds H.T."/>
            <person name="Vijayakumar V."/>
            <person name="Gluck-Thaler E."/>
            <person name="Korotkin H.B."/>
            <person name="Matheny P.B."/>
            <person name="Slot J.C."/>
        </authorList>
    </citation>
    <scope>NUCLEOTIDE SEQUENCE [LARGE SCALE GENOMIC DNA]</scope>
    <source>
        <strain evidence="7 8">2631</strain>
    </source>
</reference>
<dbReference type="Gene3D" id="1.10.630.10">
    <property type="entry name" value="Cytochrome P450"/>
    <property type="match status" value="1"/>
</dbReference>
<dbReference type="CDD" id="cd09817">
    <property type="entry name" value="linoleate_diol_synthase_like"/>
    <property type="match status" value="1"/>
</dbReference>
<sequence length="1121" mass="125233">MSSIIHAVSERIDYFAQTRAPLNTDGARPRSGVVQECVDTVNSLVVSPPATAADLPALLDAFRNSDSIDDRKLLLEKVLVAMSRLQNFDLSKNLQKQVIKLLYNDLPHPPSGYIADLTPQFQANVAVPPQRQGYVKYAYRAADGSNYNPLRPGLGKAGSPYARSVPSTNVSPRSALPDAGLVFDMLLKRDKFVEHPGGISALFFAFADLVIHSIFNTNHTDWTVNDASSYLDLSVLYGSNERQVESVRRRDGSGKLLDDVFADGRLLLMPPASCALLILLNRNHNFIAQRILDINENGNLSQPYPEDAGAKQAQDDEIFQRARLVNCGYFMQIILGDYVGAILGLVRDGSDWRLDPLMTIRDTNHEFVPTGEGNVVSIEFNLLYRWHATLSQPDTAWTTNTFNKLFEGADPNDITIQKFKEAAHKHLIPPANVQEWTFGNLKRGADHRFGDDDLANILHNATEARAGAFKARGIPEALRIIEVMGIEQSRSWGACSLNEFRKFLGLKPYSTFEEWNPNPEIHNVAASLYRDIDNLELHVGLQAEETKLPGEGAGLCPGYTISRAILADAVSLARGDRFMTTDFTPFNLTAWGYQDCQYDHQDGSYGGLLTKLLFRTLPDHYPRRSAYAHFPFLVPSYMKTNLETTNPALVPKYTWTRPRPPPSLSIVDTFDGVKQVLGDTDSFMSAYDGRLFTVAEPVLGERQVIIYQFRIIGKSVLMIFFKFQAGVSTLEDEERVQNALDACRKKFTAGTLDVSRSIFVNPDLSTADFFGRRTSALIREKSYDNGGMVAYVDIVKDVINAVPIHWVCQEIVGLPLKTESNPHGAWYERDTCEKFEQITRYVYLNFDPVDDWKLREASQKSFKELVGIVEGHINGLQSTISLKDRENHIGIESYKCHDFLRKFVGSLAQGEGKSRPRELAAQVVAAIIPSAALYSQTIAQVVDFYFGDGKDGAREEIVRLVNSDEESAREKVMRYVYEALRLNPPVGGAYRTATRDTNIGPIDVKAGDHVFASILSANRDASVLKPDPRTDGSRSSFQYDMISFGVNGFMTSEFFKATVPEVLRAIFSLHNLRRGPGQSGSFTRFVEDWHGTQQTQYISRRGLVKPFPDSLVAQFTRTGRP</sequence>
<organism evidence="7 8">
    <name type="scientific">Psilocybe cyanescens</name>
    <dbReference type="NCBI Taxonomy" id="93625"/>
    <lineage>
        <taxon>Eukaryota</taxon>
        <taxon>Fungi</taxon>
        <taxon>Dikarya</taxon>
        <taxon>Basidiomycota</taxon>
        <taxon>Agaricomycotina</taxon>
        <taxon>Agaricomycetes</taxon>
        <taxon>Agaricomycetidae</taxon>
        <taxon>Agaricales</taxon>
        <taxon>Agaricineae</taxon>
        <taxon>Strophariaceae</taxon>
        <taxon>Psilocybe</taxon>
    </lineage>
</organism>
<dbReference type="GO" id="GO:0006631">
    <property type="term" value="P:fatty acid metabolic process"/>
    <property type="evidence" value="ECO:0007669"/>
    <property type="project" value="UniProtKB-ARBA"/>
</dbReference>
<evidence type="ECO:0000256" key="4">
    <source>
        <dbReference type="ARBA" id="ARBA00023002"/>
    </source>
</evidence>
<dbReference type="PANTHER" id="PTHR11903">
    <property type="entry name" value="PROSTAGLANDIN G/H SYNTHASE"/>
    <property type="match status" value="1"/>
</dbReference>
<dbReference type="InterPro" id="IPR037120">
    <property type="entry name" value="Haem_peroxidase_sf_animal"/>
</dbReference>
<dbReference type="Pfam" id="PF03098">
    <property type="entry name" value="An_peroxidase"/>
    <property type="match status" value="1"/>
</dbReference>
<name>A0A409X1U8_PSICY</name>
<dbReference type="InParanoid" id="A0A409X1U8"/>
<evidence type="ECO:0000256" key="2">
    <source>
        <dbReference type="ARBA" id="ARBA00022723"/>
    </source>
</evidence>
<evidence type="ECO:0000256" key="3">
    <source>
        <dbReference type="ARBA" id="ARBA00022964"/>
    </source>
</evidence>
<dbReference type="InterPro" id="IPR050783">
    <property type="entry name" value="Oxylipin_biosynth_metab"/>
</dbReference>
<dbReference type="GO" id="GO:0020037">
    <property type="term" value="F:heme binding"/>
    <property type="evidence" value="ECO:0007669"/>
    <property type="project" value="InterPro"/>
</dbReference>
<gene>
    <name evidence="7" type="ORF">CVT25_014210</name>
</gene>
<dbReference type="EMBL" id="NHYD01002831">
    <property type="protein sequence ID" value="PPQ84679.1"/>
    <property type="molecule type" value="Genomic_DNA"/>
</dbReference>
<keyword evidence="5 6" id="KW-0408">Iron</keyword>
<dbReference type="InterPro" id="IPR019791">
    <property type="entry name" value="Haem_peroxidase_animal"/>
</dbReference>
<dbReference type="GO" id="GO:0004601">
    <property type="term" value="F:peroxidase activity"/>
    <property type="evidence" value="ECO:0007669"/>
    <property type="project" value="InterPro"/>
</dbReference>
<evidence type="ECO:0008006" key="9">
    <source>
        <dbReference type="Google" id="ProtNLM"/>
    </source>
</evidence>
<dbReference type="Proteomes" id="UP000283269">
    <property type="component" value="Unassembled WGS sequence"/>
</dbReference>
<dbReference type="InterPro" id="IPR036396">
    <property type="entry name" value="Cyt_P450_sf"/>
</dbReference>
<feature type="binding site" description="axial binding residue" evidence="6">
    <location>
        <position position="387"/>
    </location>
    <ligand>
        <name>heme b</name>
        <dbReference type="ChEBI" id="CHEBI:60344"/>
    </ligand>
    <ligandPart>
        <name>Fe</name>
        <dbReference type="ChEBI" id="CHEBI:18248"/>
    </ligandPart>
</feature>
<dbReference type="InterPro" id="IPR034812">
    <property type="entry name" value="Ppo-like_N"/>
</dbReference>
<dbReference type="Gene3D" id="1.10.640.10">
    <property type="entry name" value="Haem peroxidase domain superfamily, animal type"/>
    <property type="match status" value="1"/>
</dbReference>
<dbReference type="GO" id="GO:0006979">
    <property type="term" value="P:response to oxidative stress"/>
    <property type="evidence" value="ECO:0007669"/>
    <property type="project" value="InterPro"/>
</dbReference>
<evidence type="ECO:0000256" key="6">
    <source>
        <dbReference type="PIRSR" id="PIRSR619791-2"/>
    </source>
</evidence>